<dbReference type="AlphaFoldDB" id="A0A5J4Q9R2"/>
<keyword evidence="1" id="KW-1133">Transmembrane helix</keyword>
<name>A0A5J4Q9R2_9ZZZZ</name>
<accession>A0A5J4Q9R2</accession>
<comment type="caution">
    <text evidence="2">The sequence shown here is derived from an EMBL/GenBank/DDBJ whole genome shotgun (WGS) entry which is preliminary data.</text>
</comment>
<sequence length="91" mass="10582">MEIGIFIRIRNDSHLKRIVRRIAYRQAYSVYSHRTLINSNVSMFGGFFVVVIFEGIIPATVRIFYVCTDSSLVNIEFDIIGKYISRLVAYK</sequence>
<keyword evidence="1" id="KW-0812">Transmembrane</keyword>
<feature type="transmembrane region" description="Helical" evidence="1">
    <location>
        <begin position="41"/>
        <end position="65"/>
    </location>
</feature>
<organism evidence="2">
    <name type="scientific">termite gut metagenome</name>
    <dbReference type="NCBI Taxonomy" id="433724"/>
    <lineage>
        <taxon>unclassified sequences</taxon>
        <taxon>metagenomes</taxon>
        <taxon>organismal metagenomes</taxon>
    </lineage>
</organism>
<keyword evidence="1" id="KW-0472">Membrane</keyword>
<gene>
    <name evidence="2" type="ORF">EZS27_031477</name>
</gene>
<evidence type="ECO:0000313" key="2">
    <source>
        <dbReference type="EMBL" id="KAA6318525.1"/>
    </source>
</evidence>
<dbReference type="EMBL" id="SNRY01004162">
    <property type="protein sequence ID" value="KAA6318525.1"/>
    <property type="molecule type" value="Genomic_DNA"/>
</dbReference>
<reference evidence="2" key="1">
    <citation type="submission" date="2019-03" db="EMBL/GenBank/DDBJ databases">
        <title>Single cell metagenomics reveals metabolic interactions within the superorganism composed of flagellate Streblomastix strix and complex community of Bacteroidetes bacteria on its surface.</title>
        <authorList>
            <person name="Treitli S.C."/>
            <person name="Kolisko M."/>
            <person name="Husnik F."/>
            <person name="Keeling P."/>
            <person name="Hampl V."/>
        </authorList>
    </citation>
    <scope>NUCLEOTIDE SEQUENCE</scope>
    <source>
        <strain evidence="2">STM</strain>
    </source>
</reference>
<evidence type="ECO:0000256" key="1">
    <source>
        <dbReference type="SAM" id="Phobius"/>
    </source>
</evidence>
<protein>
    <submittedName>
        <fullName evidence="2">Uncharacterized protein</fullName>
    </submittedName>
</protein>
<proteinExistence type="predicted"/>